<keyword evidence="1" id="KW-0812">Transmembrane</keyword>
<reference evidence="2 3" key="1">
    <citation type="journal article" date="2019" name="Int. J. Syst. Evol. Microbiol.">
        <title>The Global Catalogue of Microorganisms (GCM) 10K type strain sequencing project: providing services to taxonomists for standard genome sequencing and annotation.</title>
        <authorList>
            <consortium name="The Broad Institute Genomics Platform"/>
            <consortium name="The Broad Institute Genome Sequencing Center for Infectious Disease"/>
            <person name="Wu L."/>
            <person name="Ma J."/>
        </authorList>
    </citation>
    <scope>NUCLEOTIDE SEQUENCE [LARGE SCALE GENOMIC DNA]</scope>
    <source>
        <strain evidence="2 3">JCM 16114</strain>
    </source>
</reference>
<evidence type="ECO:0000313" key="2">
    <source>
        <dbReference type="EMBL" id="GAA2216509.1"/>
    </source>
</evidence>
<protein>
    <recommendedName>
        <fullName evidence="4">DUF624 domain-containing protein</fullName>
    </recommendedName>
</protein>
<feature type="transmembrane region" description="Helical" evidence="1">
    <location>
        <begin position="48"/>
        <end position="67"/>
    </location>
</feature>
<feature type="transmembrane region" description="Helical" evidence="1">
    <location>
        <begin position="125"/>
        <end position="149"/>
    </location>
</feature>
<sequence>MRITLDGPVARTALVVWSLFAASACFVACCLPYLLFERLIGWQASHGALWLGALSLTPVGPGLRGLLASAHAMVDARGHADAPVRRFATAIRHSSQGLRTLWWALPALALLLGYDLALYGTTVPAMPILVVAAGGLLALILIAASLAGTDEHRLPALLNRVLKAGVRRPYLPLTWVFLLSLALLATRLPLVGPSLLLFAPATWAVAVDVVNRVWGQPGVARGVARKES</sequence>
<name>A0ABN3D3V6_9ACTN</name>
<proteinExistence type="predicted"/>
<organism evidence="2 3">
    <name type="scientific">Nonomuraea monospora</name>
    <dbReference type="NCBI Taxonomy" id="568818"/>
    <lineage>
        <taxon>Bacteria</taxon>
        <taxon>Bacillati</taxon>
        <taxon>Actinomycetota</taxon>
        <taxon>Actinomycetes</taxon>
        <taxon>Streptosporangiales</taxon>
        <taxon>Streptosporangiaceae</taxon>
        <taxon>Nonomuraea</taxon>
    </lineage>
</organism>
<keyword evidence="1" id="KW-1133">Transmembrane helix</keyword>
<evidence type="ECO:0000256" key="1">
    <source>
        <dbReference type="SAM" id="Phobius"/>
    </source>
</evidence>
<gene>
    <name evidence="2" type="ORF">GCM10009850_119780</name>
</gene>
<evidence type="ECO:0000313" key="3">
    <source>
        <dbReference type="Proteomes" id="UP001499843"/>
    </source>
</evidence>
<feature type="transmembrane region" description="Helical" evidence="1">
    <location>
        <begin position="170"/>
        <end position="190"/>
    </location>
</feature>
<keyword evidence="3" id="KW-1185">Reference proteome</keyword>
<dbReference type="RefSeq" id="WP_344496173.1">
    <property type="nucleotide sequence ID" value="NZ_BAAAQX010000072.1"/>
</dbReference>
<dbReference type="EMBL" id="BAAAQX010000072">
    <property type="protein sequence ID" value="GAA2216509.1"/>
    <property type="molecule type" value="Genomic_DNA"/>
</dbReference>
<feature type="transmembrane region" description="Helical" evidence="1">
    <location>
        <begin position="12"/>
        <end position="36"/>
    </location>
</feature>
<accession>A0ABN3D3V6</accession>
<feature type="transmembrane region" description="Helical" evidence="1">
    <location>
        <begin position="101"/>
        <end position="119"/>
    </location>
</feature>
<dbReference type="PROSITE" id="PS51257">
    <property type="entry name" value="PROKAR_LIPOPROTEIN"/>
    <property type="match status" value="1"/>
</dbReference>
<dbReference type="Proteomes" id="UP001499843">
    <property type="component" value="Unassembled WGS sequence"/>
</dbReference>
<keyword evidence="1" id="KW-0472">Membrane</keyword>
<comment type="caution">
    <text evidence="2">The sequence shown here is derived from an EMBL/GenBank/DDBJ whole genome shotgun (WGS) entry which is preliminary data.</text>
</comment>
<evidence type="ECO:0008006" key="4">
    <source>
        <dbReference type="Google" id="ProtNLM"/>
    </source>
</evidence>